<dbReference type="EMBL" id="GL877425">
    <property type="protein sequence ID" value="ELA47055.1"/>
    <property type="molecule type" value="Genomic_DNA"/>
</dbReference>
<evidence type="ECO:0000259" key="4">
    <source>
        <dbReference type="PROSITE" id="PS50961"/>
    </source>
</evidence>
<dbReference type="OrthoDB" id="439993at2759"/>
<dbReference type="STRING" id="948595.L2GVD2"/>
<keyword evidence="6" id="KW-1185">Reference proteome</keyword>
<reference evidence="6" key="1">
    <citation type="submission" date="2011-03" db="EMBL/GenBank/DDBJ databases">
        <title>The genome sequence of Vavraia culicis strain floridensis.</title>
        <authorList>
            <consortium name="The Broad Institute Genome Sequencing Platform"/>
            <person name="Cuomo C."/>
            <person name="Becnel J."/>
            <person name="Sanscrainte N."/>
            <person name="Young S.K."/>
            <person name="Zeng Q."/>
            <person name="Gargeya S."/>
            <person name="Fitzgerald M."/>
            <person name="Haas B."/>
            <person name="Abouelleil A."/>
            <person name="Alvarado L."/>
            <person name="Arachchi H.M."/>
            <person name="Berlin A."/>
            <person name="Chapman S.B."/>
            <person name="Gearin G."/>
            <person name="Goldberg J."/>
            <person name="Griggs A."/>
            <person name="Gujja S."/>
            <person name="Hansen M."/>
            <person name="Heiman D."/>
            <person name="Howarth C."/>
            <person name="Larimer J."/>
            <person name="Lui A."/>
            <person name="MacDonald P.J.P."/>
            <person name="McCowen C."/>
            <person name="Montmayeur A."/>
            <person name="Murphy C."/>
            <person name="Neiman D."/>
            <person name="Pearson M."/>
            <person name="Priest M."/>
            <person name="Roberts A."/>
            <person name="Saif S."/>
            <person name="Shea T."/>
            <person name="Sisk P."/>
            <person name="Stolte C."/>
            <person name="Sykes S."/>
            <person name="Wortman J."/>
            <person name="Nusbaum C."/>
            <person name="Birren B."/>
        </authorList>
    </citation>
    <scope>NUCLEOTIDE SEQUENCE [LARGE SCALE GENOMIC DNA]</scope>
    <source>
        <strain evidence="6">floridensis</strain>
    </source>
</reference>
<protein>
    <recommendedName>
        <fullName evidence="4">HTH La-type RNA-binding domain-containing protein</fullName>
    </recommendedName>
</protein>
<dbReference type="SUPFAM" id="SSF46785">
    <property type="entry name" value="Winged helix' DNA-binding domain"/>
    <property type="match status" value="1"/>
</dbReference>
<feature type="region of interest" description="Disordered" evidence="3">
    <location>
        <begin position="161"/>
        <end position="228"/>
    </location>
</feature>
<dbReference type="CDD" id="cd07323">
    <property type="entry name" value="LAM"/>
    <property type="match status" value="1"/>
</dbReference>
<dbReference type="HOGENOM" id="CLU_067903_0_0_1"/>
<dbReference type="OMA" id="TYLRTTC"/>
<dbReference type="SUPFAM" id="SSF54928">
    <property type="entry name" value="RNA-binding domain, RBD"/>
    <property type="match status" value="1"/>
</dbReference>
<dbReference type="PROSITE" id="PS50961">
    <property type="entry name" value="HTH_LA"/>
    <property type="match status" value="1"/>
</dbReference>
<dbReference type="GO" id="GO:0003723">
    <property type="term" value="F:RNA binding"/>
    <property type="evidence" value="ECO:0007669"/>
    <property type="project" value="UniProtKB-UniRule"/>
</dbReference>
<feature type="domain" description="HTH La-type RNA-binding" evidence="4">
    <location>
        <begin position="1"/>
        <end position="83"/>
    </location>
</feature>
<evidence type="ECO:0000313" key="5">
    <source>
        <dbReference type="EMBL" id="ELA47055.1"/>
    </source>
</evidence>
<dbReference type="VEuPathDB" id="MicrosporidiaDB:VCUG_01416"/>
<feature type="compositionally biased region" description="Basic and acidic residues" evidence="3">
    <location>
        <begin position="161"/>
        <end position="187"/>
    </location>
</feature>
<sequence length="351" mass="40981">MTDLRKQLEFYFSNQNYHKDTYLRTTCEENEGIPIEKILKFKKLQPCNYSEDDIKEALKDSKIVKVNGEKLIKVHDTSYDEYVTRKHTDYTVVIGGIDKDLSLEEIESGLCKYFVPKLIRMMKNGKRKFLGIVKVELESVEEVERVLKMDIPAFGKKDIEEKTGEGSKDDLDVVEKDDVPKNKKIETEDTENVADDHESGEDKKKNTESKEEPAQAESGATKKKKDDESVKKIKRNLLKIYTEEDYQKMKGSNGSSTEKRDEFLVKNKDKLYKFISDKEWTIKDMKDAVKNVVFVDLDKKVLRFKDAPEEESTKINDELEILRMRDEECKEYADGIKFGDQKKSRKRKMRS</sequence>
<dbReference type="InterPro" id="IPR036388">
    <property type="entry name" value="WH-like_DNA-bd_sf"/>
</dbReference>
<proteinExistence type="predicted"/>
<keyword evidence="1 2" id="KW-0694">RNA-binding</keyword>
<dbReference type="RefSeq" id="XP_008074436.1">
    <property type="nucleotide sequence ID" value="XM_008076245.1"/>
</dbReference>
<name>L2GVD2_VAVCU</name>
<organism evidence="5 6">
    <name type="scientific">Vavraia culicis (isolate floridensis)</name>
    <name type="common">Microsporidian parasite</name>
    <dbReference type="NCBI Taxonomy" id="948595"/>
    <lineage>
        <taxon>Eukaryota</taxon>
        <taxon>Fungi</taxon>
        <taxon>Fungi incertae sedis</taxon>
        <taxon>Microsporidia</taxon>
        <taxon>Pleistophoridae</taxon>
        <taxon>Vavraia</taxon>
    </lineage>
</organism>
<dbReference type="Pfam" id="PF05383">
    <property type="entry name" value="La"/>
    <property type="match status" value="1"/>
</dbReference>
<dbReference type="InterPro" id="IPR012677">
    <property type="entry name" value="Nucleotide-bd_a/b_plait_sf"/>
</dbReference>
<feature type="compositionally biased region" description="Basic and acidic residues" evidence="3">
    <location>
        <begin position="194"/>
        <end position="213"/>
    </location>
</feature>
<evidence type="ECO:0000256" key="3">
    <source>
        <dbReference type="SAM" id="MobiDB-lite"/>
    </source>
</evidence>
<dbReference type="SMART" id="SM00715">
    <property type="entry name" value="LA"/>
    <property type="match status" value="1"/>
</dbReference>
<dbReference type="InterPro" id="IPR036390">
    <property type="entry name" value="WH_DNA-bd_sf"/>
</dbReference>
<dbReference type="InParanoid" id="L2GVD2"/>
<gene>
    <name evidence="5" type="ORF">VCUG_01416</name>
</gene>
<evidence type="ECO:0000256" key="1">
    <source>
        <dbReference type="ARBA" id="ARBA00022884"/>
    </source>
</evidence>
<dbReference type="InterPro" id="IPR006630">
    <property type="entry name" value="La_HTH"/>
</dbReference>
<dbReference type="Gene3D" id="1.10.10.10">
    <property type="entry name" value="Winged helix-like DNA-binding domain superfamily/Winged helix DNA-binding domain"/>
    <property type="match status" value="1"/>
</dbReference>
<dbReference type="InterPro" id="IPR045180">
    <property type="entry name" value="La_dom_prot"/>
</dbReference>
<dbReference type="PANTHER" id="PTHR22792">
    <property type="entry name" value="LUPUS LA PROTEIN-RELATED"/>
    <property type="match status" value="1"/>
</dbReference>
<evidence type="ECO:0000256" key="2">
    <source>
        <dbReference type="PROSITE-ProRule" id="PRU00332"/>
    </source>
</evidence>
<dbReference type="GeneID" id="19879294"/>
<dbReference type="Proteomes" id="UP000011081">
    <property type="component" value="Unassembled WGS sequence"/>
</dbReference>
<evidence type="ECO:0000313" key="6">
    <source>
        <dbReference type="Proteomes" id="UP000011081"/>
    </source>
</evidence>
<accession>L2GVD2</accession>
<dbReference type="AlphaFoldDB" id="L2GVD2"/>
<dbReference type="Gene3D" id="3.30.70.330">
    <property type="match status" value="1"/>
</dbReference>
<dbReference type="InterPro" id="IPR035979">
    <property type="entry name" value="RBD_domain_sf"/>
</dbReference>